<evidence type="ECO:0000313" key="2">
    <source>
        <dbReference type="Proteomes" id="UP001163821"/>
    </source>
</evidence>
<reference evidence="1" key="1">
    <citation type="submission" date="2022-10" db="EMBL/GenBank/DDBJ databases">
        <title>Gaoshiqiia sediminis gen. nov., sp. nov., isolated from coastal sediment.</title>
        <authorList>
            <person name="Yu W.X."/>
            <person name="Mu D.S."/>
            <person name="Du J.Z."/>
            <person name="Liang Y.Q."/>
        </authorList>
    </citation>
    <scope>NUCLEOTIDE SEQUENCE</scope>
    <source>
        <strain evidence="1">A06</strain>
    </source>
</reference>
<organism evidence="1 2">
    <name type="scientific">Gaoshiqia sediminis</name>
    <dbReference type="NCBI Taxonomy" id="2986998"/>
    <lineage>
        <taxon>Bacteria</taxon>
        <taxon>Pseudomonadati</taxon>
        <taxon>Bacteroidota</taxon>
        <taxon>Bacteroidia</taxon>
        <taxon>Marinilabiliales</taxon>
        <taxon>Prolixibacteraceae</taxon>
        <taxon>Gaoshiqia</taxon>
    </lineage>
</organism>
<accession>A0AA41Y793</accession>
<keyword evidence="2" id="KW-1185">Reference proteome</keyword>
<dbReference type="AlphaFoldDB" id="A0AA41Y793"/>
<dbReference type="EMBL" id="JAPAAF010000006">
    <property type="protein sequence ID" value="MCW0482407.1"/>
    <property type="molecule type" value="Genomic_DNA"/>
</dbReference>
<comment type="caution">
    <text evidence="1">The sequence shown here is derived from an EMBL/GenBank/DDBJ whole genome shotgun (WGS) entry which is preliminary data.</text>
</comment>
<sequence>MTLFVDAYQLAVSDNVYKIGWDEDQFTAHLCGYLNQLKVKGQWFVSPQQPYYTENHYSGIEHASVAPRPDIRFEKYIWQNESPFEFTIEAKNLKSNDSHLKARYIDTGIENFRNKRYPDGCLAGYVIQGTADECATAINSLLRKRKRASEGLIKTNFIRGFESSYLSTHISGNAPMSLRHIFLEFYIN</sequence>
<proteinExistence type="predicted"/>
<evidence type="ECO:0000313" key="1">
    <source>
        <dbReference type="EMBL" id="MCW0482407.1"/>
    </source>
</evidence>
<name>A0AA41Y793_9BACT</name>
<gene>
    <name evidence="1" type="ORF">N2K84_06675</name>
</gene>
<dbReference type="Proteomes" id="UP001163821">
    <property type="component" value="Unassembled WGS sequence"/>
</dbReference>
<protein>
    <submittedName>
        <fullName evidence="1">Uncharacterized protein</fullName>
    </submittedName>
</protein>